<accession>A0A9Q1JDQ4</accession>
<evidence type="ECO:0000313" key="2">
    <source>
        <dbReference type="Proteomes" id="UP001152622"/>
    </source>
</evidence>
<comment type="caution">
    <text evidence="1">The sequence shown here is derived from an EMBL/GenBank/DDBJ whole genome shotgun (WGS) entry which is preliminary data.</text>
</comment>
<keyword evidence="2" id="KW-1185">Reference proteome</keyword>
<reference evidence="1" key="1">
    <citation type="journal article" date="2023" name="Science">
        <title>Genome structures resolve the early diversification of teleost fishes.</title>
        <authorList>
            <person name="Parey E."/>
            <person name="Louis A."/>
            <person name="Montfort J."/>
            <person name="Bouchez O."/>
            <person name="Roques C."/>
            <person name="Iampietro C."/>
            <person name="Lluch J."/>
            <person name="Castinel A."/>
            <person name="Donnadieu C."/>
            <person name="Desvignes T."/>
            <person name="Floi Bucao C."/>
            <person name="Jouanno E."/>
            <person name="Wen M."/>
            <person name="Mejri S."/>
            <person name="Dirks R."/>
            <person name="Jansen H."/>
            <person name="Henkel C."/>
            <person name="Chen W.J."/>
            <person name="Zahm M."/>
            <person name="Cabau C."/>
            <person name="Klopp C."/>
            <person name="Thompson A.W."/>
            <person name="Robinson-Rechavi M."/>
            <person name="Braasch I."/>
            <person name="Lecointre G."/>
            <person name="Bobe J."/>
            <person name="Postlethwait J.H."/>
            <person name="Berthelot C."/>
            <person name="Roest Crollius H."/>
            <person name="Guiguen Y."/>
        </authorList>
    </citation>
    <scope>NUCLEOTIDE SEQUENCE</scope>
    <source>
        <strain evidence="1">WJC10195</strain>
    </source>
</reference>
<protein>
    <submittedName>
        <fullName evidence="1">Uncharacterized protein</fullName>
    </submittedName>
</protein>
<name>A0A9Q1JDQ4_SYNKA</name>
<gene>
    <name evidence="1" type="ORF">SKAU_G00013120</name>
</gene>
<proteinExistence type="predicted"/>
<dbReference type="AlphaFoldDB" id="A0A9Q1JDQ4"/>
<dbReference type="Proteomes" id="UP001152622">
    <property type="component" value="Chromosome 1"/>
</dbReference>
<organism evidence="1 2">
    <name type="scientific">Synaphobranchus kaupii</name>
    <name type="common">Kaup's arrowtooth eel</name>
    <dbReference type="NCBI Taxonomy" id="118154"/>
    <lineage>
        <taxon>Eukaryota</taxon>
        <taxon>Metazoa</taxon>
        <taxon>Chordata</taxon>
        <taxon>Craniata</taxon>
        <taxon>Vertebrata</taxon>
        <taxon>Euteleostomi</taxon>
        <taxon>Actinopterygii</taxon>
        <taxon>Neopterygii</taxon>
        <taxon>Teleostei</taxon>
        <taxon>Anguilliformes</taxon>
        <taxon>Synaphobranchidae</taxon>
        <taxon>Synaphobranchus</taxon>
    </lineage>
</organism>
<evidence type="ECO:0000313" key="1">
    <source>
        <dbReference type="EMBL" id="KAJ8380534.1"/>
    </source>
</evidence>
<dbReference type="EMBL" id="JAINUF010000001">
    <property type="protein sequence ID" value="KAJ8380534.1"/>
    <property type="molecule type" value="Genomic_DNA"/>
</dbReference>
<sequence>MLKNLAVFPETWLQVRGLADAASSFHGGCGAGSGERELLAELLTQRAEWGRQALFPDAYVTAYRFTPLSHCAFMKNDP</sequence>